<organism evidence="10 11">
    <name type="scientific">Actinopolyspora alba</name>
    <dbReference type="NCBI Taxonomy" id="673379"/>
    <lineage>
        <taxon>Bacteria</taxon>
        <taxon>Bacillati</taxon>
        <taxon>Actinomycetota</taxon>
        <taxon>Actinomycetes</taxon>
        <taxon>Actinopolysporales</taxon>
        <taxon>Actinopolysporaceae</taxon>
        <taxon>Actinopolyspora</taxon>
        <taxon>Actinopolyspora alba group</taxon>
    </lineage>
</organism>
<dbReference type="GO" id="GO:0004315">
    <property type="term" value="F:3-oxoacyl-[acyl-carrier-protein] synthase activity"/>
    <property type="evidence" value="ECO:0007669"/>
    <property type="project" value="InterPro"/>
</dbReference>
<dbReference type="InterPro" id="IPR042104">
    <property type="entry name" value="PKS_dehydratase_sf"/>
</dbReference>
<dbReference type="EMBL" id="FOMZ01000023">
    <property type="protein sequence ID" value="SFE68433.1"/>
    <property type="molecule type" value="Genomic_DNA"/>
</dbReference>
<dbReference type="SMART" id="SM01294">
    <property type="entry name" value="PKS_PP_betabranch"/>
    <property type="match status" value="1"/>
</dbReference>
<feature type="active site" description="Proton donor; for dehydratase activity" evidence="5">
    <location>
        <position position="359"/>
    </location>
</feature>
<evidence type="ECO:0000259" key="9">
    <source>
        <dbReference type="PROSITE" id="PS52019"/>
    </source>
</evidence>
<dbReference type="InterPro" id="IPR057326">
    <property type="entry name" value="KR_dom"/>
</dbReference>
<dbReference type="Gene3D" id="3.30.70.3290">
    <property type="match status" value="1"/>
</dbReference>
<feature type="region of interest" description="Disordered" evidence="6">
    <location>
        <begin position="2805"/>
        <end position="2824"/>
    </location>
</feature>
<feature type="domain" description="PKS/mFAS DH" evidence="9">
    <location>
        <begin position="138"/>
        <end position="442"/>
    </location>
</feature>
<dbReference type="InterPro" id="IPR020806">
    <property type="entry name" value="PKS_PP-bd"/>
</dbReference>
<dbReference type="PANTHER" id="PTHR43775">
    <property type="entry name" value="FATTY ACID SYNTHASE"/>
    <property type="match status" value="1"/>
</dbReference>
<dbReference type="InterPro" id="IPR016035">
    <property type="entry name" value="Acyl_Trfase/lysoPLipase"/>
</dbReference>
<feature type="active site" description="Proton acceptor; for dehydratase activity" evidence="5">
    <location>
        <position position="188"/>
    </location>
</feature>
<evidence type="ECO:0000313" key="11">
    <source>
        <dbReference type="Proteomes" id="UP000198716"/>
    </source>
</evidence>
<dbReference type="SUPFAM" id="SSF53901">
    <property type="entry name" value="Thiolase-like"/>
    <property type="match status" value="1"/>
</dbReference>
<keyword evidence="4" id="KW-0012">Acyltransferase</keyword>
<feature type="region of interest" description="Disordered" evidence="6">
    <location>
        <begin position="282"/>
        <end position="304"/>
    </location>
</feature>
<dbReference type="Pfam" id="PF16197">
    <property type="entry name" value="KAsynt_C_assoc"/>
    <property type="match status" value="1"/>
</dbReference>
<sequence length="2838" mass="301971">VPVVSNVTGQLLTGEEMCSPGYWARHVRQPVRFADGVETALAAGVDVFVECGPDNTASAMAAQCVPDDVATRLIPALRAGGDSSGQLGEAESFVAALGALHTAGHAPDWDAFYHGSGAKPVLLPTYAFQREHYWLSPPEVVGAGSGVGDVSGEVCRWSLGGTRQVLPAGGAVHALRVGPGVQAYLADHRVFGRVVVPGAFHVSVLLAVAASWWPGRSVALVDVRFVAALVVDEAEADLPVQVHLVPDDDDTGESEMLRATVASWQHDQWTVHAHAHLTPTDERKANSALPRLPETLTGRGQDPGMDEVLDGLDAFEIEWGPRWRWLRAFESDDETRHGVFEPPEGVDTTESPVPAGLLDNAFGVAMSLLDRIERGTPQLPFLIERLDWTGEPTPIRSATSTGLRTRDSTTQADELVARDASGNEVLHLHGYTAHHAPPERFLNEHPSRDLFRVEFQASPVPSEASRGPSTAPLVPVDATEPDLAAAVESCRADADTDGPPRIVVHWPRQEATAEEVHATTQRALDWLQRWLDTDSLRDAVVLWVTRNACVVDEDDRAASPAAAALWGLGRTAQSEHPDRSLVLLDVDETVDDEELDRTLRTLPPDESQLVLRDGELSTPRLVAVEENDSVDIPAVDPERTVLVTGATGGLGSSITHHLVTEHGVRHLLLLSRSGTEAPGADDLVRELRDAGAETVTVRGCDVSVRAELDEALASIPDTRPLGSVVHAAGVVDDGLLGDLTAERVDAVLRAKVDAAVHLHESTEGMELQAFVLFSSAAATFGSGSQGHYAAANAALDALALRRKGLGLVARSLAWGPWSGAGMAADMDEALRRRLRREGLRFIEPETGMRLFDLALGRPEANLVPVSLDRGLLTSATTVPPVLRSLVTRPAGSGKAEQPGADGPASDLAERLAHTPEAERERVVLDAVRTEVAAVLGLPHASSVPDAQPVQELGLDSLMALEARNRLSALVGETLPAGLLFDHPSPTALARHLVERFATTAPEAPRELDAADPVVAEPAAADEPIAIVSMACRYPGEVDSPEELWRLLTDGGDAITGFPDRPGWNTERLYDPDPDTPGRTTTREGGFLHDAGMFDPEFFGISPREAERLDPQQRILLETCWEALERGRIPASRLEGSSTGTYIGVMYDDYFGRLGQDLANFDGHNSAAGGGSLLSGRIAYTLGLQGPAISLDTACSSSLVTMHTAMQALRRGECELALAGGVTVMSTPSMFVEFSRQRGLAPDGRCKSFSRHADGVAWSEGCGVLLLERLSDARRNGHDVLAVLRSGAVNQDGRSQGLTAPNGPSQERVIRSALAAGDLDPSDVDAVETHGTGTTLGDPIEANALAATYGRARTAETPLALGAIKSNLGHTQAAAGVAGVIKMVSALRHERLPRTLHAEEPTEHVDWTADHLRLLAEPMPWPRRSGHVRRAGVSSFGISGTNAHVIVEEAPEDDTGPTSRSADDGSGSPAPVPLVVTGHSDQALRANAARLAEHVDSSRGSLAPLDIAAGLVRTRDAFQRRAVVPVSSNDEAVEALRTVADGGLPSGAVLATASGTRPVFVFPGQGSQYPGMCRSLLGDETFRAALAECDEALRPHTGFSVLELLEADEESQREAMNRVTVVQPLLFAVAVALGRIWEHVGIEPAGVVGHSQGEVAAAVVSGALGLEDGARVVHVRSKLVEGLAGDSGMGSVGLPVEEVHRRLHQRDGALSVAVVNSSESTVVAGDRQELEGFLTDLEAEGVYCRRIAVDYASHSPQVDPILDPIREELAAISPRTARVPFHSTVLGRPLQGPELDADYWADNLRRPVRLDLALEAAASGPETVFVELSAHPLLVAPLRGAGHEAVVGSLHRDDDATTRFRRAVAETFAHGLPVDWEAVLGGSAARSVDLPTYAFQRQHYWLRLAATGGGDAAAFGLDTGEHPFLGGRTDLPDGSVVFTGSVDTETHPWLTDHRVFDTTLLPGAAIVELATHAARHVDLDGVVDTVVETPLALESGSPRRVQLTVNAAEADGTRSYVLRSRAAGASSESGSEAHWVQHASGVLGEVASKPERLETWPPAGAEPVEVEAHYERLDGSGLSYGPAFRGLCGVWQRDGVVFAEVDPPDGVSPETDSFGLHPALFDAVLHAVAEPARDGEGVPLPFAWRDVRLHAVGASALRARIVPSTPSDEGTDETTLTLFDPAGEPVASVGAVSGKPATAGEIRHALRGPTTDLYRTVASPLVEQEHGAPVTYVDIDPRDPEPERVVRETRTGAEADRPTLLVRWDNIATSGAANTDEIHDAAHRGLTWLRDWLAADALAEARVVWLTRRAVARDDAETANPGAAALWGLGRSFREEHPERSLVHLDVDDVPGDETLSAVLGRLPNGESEFLLRDGELATPRLAPVERREPDVDNGEDPPSAVDPEGTVLVTGGTGGLARVTCRHLVTRHGARYLLLLSRSGPEAPDAAVFAEELEALGAERVTVRSCDVSDRGQLAAALSSIDEAHPLTAVVHTATVLDDGLLSDLTPERVDAVLRPKLDAAVHLHELTEHADLRAFVLFSSMAGTLGAAAQANYAAANAALDALAALRGNRGLPATSLAWGSWSEVGLVAAMDESLRRRIRRSGFVPLDPETGMKLLDEALARPEAYLAPVRLDRAALRRNANTDPSATPPMLRGLVRPPARRASAMSAERSRFLERLGSLSETEREKAVLDAVRGELAAVLGLSGTASVPADRPIQELGLDSLMAVELRNRLSGLIGQRLPATLLFDRPVPSALAGYLSSLVEKPPAAPTPIAEAVELLERTPLAALDEDSSVERLLELATRLRSRREGSAPEAHDLEDVADDDLDDLLDQEIRKLE</sequence>
<keyword evidence="3" id="KW-0808">Transferase</keyword>
<dbReference type="Pfam" id="PF00109">
    <property type="entry name" value="ketoacyl-synt"/>
    <property type="match status" value="1"/>
</dbReference>
<dbReference type="GO" id="GO:0031177">
    <property type="term" value="F:phosphopantetheine binding"/>
    <property type="evidence" value="ECO:0007669"/>
    <property type="project" value="InterPro"/>
</dbReference>
<evidence type="ECO:0000256" key="1">
    <source>
        <dbReference type="ARBA" id="ARBA00022450"/>
    </source>
</evidence>
<evidence type="ECO:0000256" key="4">
    <source>
        <dbReference type="ARBA" id="ARBA00023315"/>
    </source>
</evidence>
<dbReference type="SUPFAM" id="SSF55048">
    <property type="entry name" value="Probable ACP-binding domain of malonyl-CoA ACP transacylase"/>
    <property type="match status" value="1"/>
</dbReference>
<dbReference type="GO" id="GO:0004312">
    <property type="term" value="F:fatty acid synthase activity"/>
    <property type="evidence" value="ECO:0007669"/>
    <property type="project" value="TreeGrafter"/>
</dbReference>
<dbReference type="Pfam" id="PF00550">
    <property type="entry name" value="PP-binding"/>
    <property type="match status" value="2"/>
</dbReference>
<evidence type="ECO:0000256" key="2">
    <source>
        <dbReference type="ARBA" id="ARBA00022553"/>
    </source>
</evidence>
<feature type="region of interest" description="C-terminal hotdog fold" evidence="5">
    <location>
        <begin position="300"/>
        <end position="442"/>
    </location>
</feature>
<dbReference type="Gene3D" id="3.40.366.10">
    <property type="entry name" value="Malonyl-Coenzyme A Acyl Carrier Protein, domain 2"/>
    <property type="match status" value="2"/>
</dbReference>
<dbReference type="InterPro" id="IPR020841">
    <property type="entry name" value="PKS_Beta-ketoAc_synthase_dom"/>
</dbReference>
<dbReference type="SUPFAM" id="SSF52151">
    <property type="entry name" value="FabD/lysophospholipase-like"/>
    <property type="match status" value="2"/>
</dbReference>
<keyword evidence="1" id="KW-0596">Phosphopantetheine</keyword>
<feature type="non-terminal residue" evidence="10">
    <location>
        <position position="1"/>
    </location>
</feature>
<dbReference type="Gene3D" id="3.40.47.10">
    <property type="match status" value="1"/>
</dbReference>
<feature type="domain" description="Carrier" evidence="7">
    <location>
        <begin position="918"/>
        <end position="996"/>
    </location>
</feature>
<gene>
    <name evidence="10" type="ORF">SAMN04487819_1231</name>
</gene>
<dbReference type="GO" id="GO:0006633">
    <property type="term" value="P:fatty acid biosynthetic process"/>
    <property type="evidence" value="ECO:0007669"/>
    <property type="project" value="InterPro"/>
</dbReference>
<name>A0A1I2CKX4_9ACTN</name>
<dbReference type="InterPro" id="IPR050091">
    <property type="entry name" value="PKS_NRPS_Biosynth_Enz"/>
</dbReference>
<feature type="compositionally biased region" description="Basic and acidic residues" evidence="6">
    <location>
        <begin position="2807"/>
        <end position="2819"/>
    </location>
</feature>
<dbReference type="InterPro" id="IPR016036">
    <property type="entry name" value="Malonyl_transacylase_ACP-bd"/>
</dbReference>
<dbReference type="InterPro" id="IPR014030">
    <property type="entry name" value="Ketoacyl_synth_N"/>
</dbReference>
<dbReference type="Pfam" id="PF21089">
    <property type="entry name" value="PKS_DH_N"/>
    <property type="match status" value="2"/>
</dbReference>
<dbReference type="InterPro" id="IPR036291">
    <property type="entry name" value="NAD(P)-bd_dom_sf"/>
</dbReference>
<dbReference type="PROSITE" id="PS52019">
    <property type="entry name" value="PKS_MFAS_DH"/>
    <property type="match status" value="2"/>
</dbReference>
<feature type="domain" description="PKS/mFAS DH" evidence="9">
    <location>
        <begin position="1921"/>
        <end position="2202"/>
    </location>
</feature>
<dbReference type="PROSITE" id="PS50075">
    <property type="entry name" value="CARRIER"/>
    <property type="match status" value="2"/>
</dbReference>
<dbReference type="SMART" id="SM00825">
    <property type="entry name" value="PKS_KS"/>
    <property type="match status" value="1"/>
</dbReference>
<dbReference type="SMART" id="SM00823">
    <property type="entry name" value="PKS_PP"/>
    <property type="match status" value="2"/>
</dbReference>
<dbReference type="CDD" id="cd00833">
    <property type="entry name" value="PKS"/>
    <property type="match status" value="1"/>
</dbReference>
<dbReference type="InterPro" id="IPR014031">
    <property type="entry name" value="Ketoacyl_synth_C"/>
</dbReference>
<evidence type="ECO:0000313" key="10">
    <source>
        <dbReference type="EMBL" id="SFE68433.1"/>
    </source>
</evidence>
<dbReference type="Pfam" id="PF08659">
    <property type="entry name" value="KR"/>
    <property type="match status" value="2"/>
</dbReference>
<feature type="region of interest" description="Disordered" evidence="6">
    <location>
        <begin position="2380"/>
        <end position="2406"/>
    </location>
</feature>
<dbReference type="Gene3D" id="1.10.1200.10">
    <property type="entry name" value="ACP-like"/>
    <property type="match status" value="2"/>
</dbReference>
<dbReference type="InterPro" id="IPR036736">
    <property type="entry name" value="ACP-like_sf"/>
</dbReference>
<dbReference type="InterPro" id="IPR018201">
    <property type="entry name" value="Ketoacyl_synth_AS"/>
</dbReference>
<feature type="domain" description="Carrier" evidence="7">
    <location>
        <begin position="2685"/>
        <end position="2763"/>
    </location>
</feature>
<feature type="active site" description="Proton donor; for dehydratase activity" evidence="5">
    <location>
        <position position="2121"/>
    </location>
</feature>
<dbReference type="PROSITE" id="PS00012">
    <property type="entry name" value="PHOSPHOPANTETHEINE"/>
    <property type="match status" value="2"/>
</dbReference>
<evidence type="ECO:0000259" key="7">
    <source>
        <dbReference type="PROSITE" id="PS50075"/>
    </source>
</evidence>
<dbReference type="InterPro" id="IPR049551">
    <property type="entry name" value="PKS_DH_C"/>
</dbReference>
<dbReference type="SMART" id="SM00822">
    <property type="entry name" value="PKS_KR"/>
    <property type="match status" value="2"/>
</dbReference>
<feature type="domain" description="Ketosynthase family 3 (KS3)" evidence="8">
    <location>
        <begin position="1021"/>
        <end position="1448"/>
    </location>
</feature>
<dbReference type="PROSITE" id="PS00606">
    <property type="entry name" value="KS3_1"/>
    <property type="match status" value="1"/>
</dbReference>
<reference evidence="11" key="1">
    <citation type="submission" date="2016-10" db="EMBL/GenBank/DDBJ databases">
        <authorList>
            <person name="Varghese N."/>
            <person name="Submissions S."/>
        </authorList>
    </citation>
    <scope>NUCLEOTIDE SEQUENCE [LARGE SCALE GENOMIC DNA]</scope>
    <source>
        <strain evidence="11">DSM 45004</strain>
    </source>
</reference>
<dbReference type="PROSITE" id="PS52004">
    <property type="entry name" value="KS3_2"/>
    <property type="match status" value="1"/>
</dbReference>
<dbReference type="InterPro" id="IPR032821">
    <property type="entry name" value="PKS_assoc"/>
</dbReference>
<dbReference type="PANTHER" id="PTHR43775:SF51">
    <property type="entry name" value="INACTIVE PHENOLPHTHIOCEROL SYNTHESIS POLYKETIDE SYNTHASE TYPE I PKS1-RELATED"/>
    <property type="match status" value="1"/>
</dbReference>
<dbReference type="InterPro" id="IPR001227">
    <property type="entry name" value="Ac_transferase_dom_sf"/>
</dbReference>
<feature type="region of interest" description="Disordered" evidence="6">
    <location>
        <begin position="1056"/>
        <end position="1077"/>
    </location>
</feature>
<feature type="region of interest" description="Disordered" evidence="6">
    <location>
        <begin position="1448"/>
        <end position="1471"/>
    </location>
</feature>
<dbReference type="SUPFAM" id="SSF51735">
    <property type="entry name" value="NAD(P)-binding Rossmann-fold domains"/>
    <property type="match status" value="4"/>
</dbReference>
<dbReference type="InterPro" id="IPR055123">
    <property type="entry name" value="SpnB-like_Rossmann"/>
</dbReference>
<dbReference type="Pfam" id="PF00698">
    <property type="entry name" value="Acyl_transf_1"/>
    <property type="match status" value="1"/>
</dbReference>
<dbReference type="InterPro" id="IPR020807">
    <property type="entry name" value="PKS_DH"/>
</dbReference>
<feature type="region of interest" description="N-terminal hotdog fold" evidence="5">
    <location>
        <begin position="1921"/>
        <end position="2049"/>
    </location>
</feature>
<dbReference type="CDD" id="cd08956">
    <property type="entry name" value="KR_3_FAS_SDR_x"/>
    <property type="match status" value="2"/>
</dbReference>
<dbReference type="Pfam" id="PF02801">
    <property type="entry name" value="Ketoacyl-synt_C"/>
    <property type="match status" value="1"/>
</dbReference>
<dbReference type="InterPro" id="IPR006162">
    <property type="entry name" value="Ppantetheine_attach_site"/>
</dbReference>
<dbReference type="Proteomes" id="UP000198716">
    <property type="component" value="Unassembled WGS sequence"/>
</dbReference>
<dbReference type="InterPro" id="IPR016039">
    <property type="entry name" value="Thiolase-like"/>
</dbReference>
<dbReference type="InterPro" id="IPR013968">
    <property type="entry name" value="PKS_KR"/>
</dbReference>
<dbReference type="SMART" id="SM00826">
    <property type="entry name" value="PKS_DH"/>
    <property type="match status" value="2"/>
</dbReference>
<evidence type="ECO:0000259" key="8">
    <source>
        <dbReference type="PROSITE" id="PS52004"/>
    </source>
</evidence>
<keyword evidence="11" id="KW-1185">Reference proteome</keyword>
<dbReference type="SMART" id="SM00827">
    <property type="entry name" value="PKS_AT"/>
    <property type="match status" value="1"/>
</dbReference>
<feature type="region of interest" description="C-terminal hotdog fold" evidence="5">
    <location>
        <begin position="2060"/>
        <end position="2202"/>
    </location>
</feature>
<dbReference type="InterPro" id="IPR049552">
    <property type="entry name" value="PKS_DH_N"/>
</dbReference>
<dbReference type="FunFam" id="3.40.47.10:FF:000019">
    <property type="entry name" value="Polyketide synthase type I"/>
    <property type="match status" value="1"/>
</dbReference>
<evidence type="ECO:0000256" key="3">
    <source>
        <dbReference type="ARBA" id="ARBA00022679"/>
    </source>
</evidence>
<protein>
    <submittedName>
        <fullName evidence="10">Phosphopantetheine attachment site</fullName>
    </submittedName>
</protein>
<dbReference type="Gene3D" id="3.10.129.110">
    <property type="entry name" value="Polyketide synthase dehydratase"/>
    <property type="match status" value="2"/>
</dbReference>
<dbReference type="InterPro" id="IPR009081">
    <property type="entry name" value="PP-bd_ACP"/>
</dbReference>
<evidence type="ECO:0000256" key="6">
    <source>
        <dbReference type="SAM" id="MobiDB-lite"/>
    </source>
</evidence>
<evidence type="ECO:0000256" key="5">
    <source>
        <dbReference type="PROSITE-ProRule" id="PRU01363"/>
    </source>
</evidence>
<feature type="region of interest" description="N-terminal hotdog fold" evidence="5">
    <location>
        <begin position="138"/>
        <end position="284"/>
    </location>
</feature>
<accession>A0A1I2CKX4</accession>
<dbReference type="Pfam" id="PF14765">
    <property type="entry name" value="PS-DH"/>
    <property type="match status" value="2"/>
</dbReference>
<feature type="active site" description="Proton acceptor; for dehydratase activity" evidence="5">
    <location>
        <position position="1952"/>
    </location>
</feature>
<dbReference type="SUPFAM" id="SSF47336">
    <property type="entry name" value="ACP-like"/>
    <property type="match status" value="2"/>
</dbReference>
<dbReference type="Pfam" id="PF22953">
    <property type="entry name" value="SpnB_Rossmann"/>
    <property type="match status" value="2"/>
</dbReference>
<dbReference type="InterPro" id="IPR014043">
    <property type="entry name" value="Acyl_transferase_dom"/>
</dbReference>
<keyword evidence="2" id="KW-0597">Phosphoprotein</keyword>
<dbReference type="InterPro" id="IPR049900">
    <property type="entry name" value="PKS_mFAS_DH"/>
</dbReference>
<dbReference type="Gene3D" id="3.40.50.720">
    <property type="entry name" value="NAD(P)-binding Rossmann-like Domain"/>
    <property type="match status" value="2"/>
</dbReference>
<proteinExistence type="predicted"/>